<feature type="domain" description="Glycosyltransferase 2-like" evidence="1">
    <location>
        <begin position="15"/>
        <end position="146"/>
    </location>
</feature>
<dbReference type="SUPFAM" id="SSF53448">
    <property type="entry name" value="Nucleotide-diphospho-sugar transferases"/>
    <property type="match status" value="1"/>
</dbReference>
<accession>A0A4R5CH59</accession>
<evidence type="ECO:0000313" key="2">
    <source>
        <dbReference type="EMBL" id="TDD98399.1"/>
    </source>
</evidence>
<evidence type="ECO:0000259" key="1">
    <source>
        <dbReference type="Pfam" id="PF00535"/>
    </source>
</evidence>
<dbReference type="EMBL" id="SMFK01000002">
    <property type="protein sequence ID" value="TDD98399.1"/>
    <property type="molecule type" value="Genomic_DNA"/>
</dbReference>
<dbReference type="GO" id="GO:0044010">
    <property type="term" value="P:single-species biofilm formation"/>
    <property type="evidence" value="ECO:0007669"/>
    <property type="project" value="TreeGrafter"/>
</dbReference>
<proteinExistence type="predicted"/>
<dbReference type="Gene3D" id="3.90.550.10">
    <property type="entry name" value="Spore Coat Polysaccharide Biosynthesis Protein SpsA, Chain A"/>
    <property type="match status" value="1"/>
</dbReference>
<reference evidence="2 3" key="1">
    <citation type="submission" date="2019-03" db="EMBL/GenBank/DDBJ databases">
        <title>Flavobacterium AR-3-4 sp. nov. isolated from arctic soil.</title>
        <authorList>
            <person name="Chaudhary D.K."/>
        </authorList>
    </citation>
    <scope>NUCLEOTIDE SEQUENCE [LARGE SCALE GENOMIC DNA]</scope>
    <source>
        <strain evidence="2 3">AR-3-4</strain>
    </source>
</reference>
<gene>
    <name evidence="2" type="ORF">E0F76_04470</name>
</gene>
<name>A0A4R5CH59_9FLAO</name>
<dbReference type="Proteomes" id="UP000295479">
    <property type="component" value="Unassembled WGS sequence"/>
</dbReference>
<dbReference type="Pfam" id="PF00535">
    <property type="entry name" value="Glycos_transf_2"/>
    <property type="match status" value="1"/>
</dbReference>
<dbReference type="PANTHER" id="PTHR43685">
    <property type="entry name" value="GLYCOSYLTRANSFERASE"/>
    <property type="match status" value="1"/>
</dbReference>
<organism evidence="2 3">
    <name type="scientific">Flavobacterium cellulosilyticum</name>
    <dbReference type="NCBI Taxonomy" id="2541731"/>
    <lineage>
        <taxon>Bacteria</taxon>
        <taxon>Pseudomonadati</taxon>
        <taxon>Bacteroidota</taxon>
        <taxon>Flavobacteriia</taxon>
        <taxon>Flavobacteriales</taxon>
        <taxon>Flavobacteriaceae</taxon>
        <taxon>Flavobacterium</taxon>
    </lineage>
</organism>
<sequence>MNFKKNEFMTQPKLSIIITCYNLGNYLEEAIASIEEYSPSSDYEIILVNDGSTDESTLQILKKIEKQEKSIIVLHQPNIGLAKARNNGVKLAKGKYIIPLDADNKLRPEFIRQTIAILDSNDSIDVVYGNAQIFGNEDSLWKGKPFDIAEMVLNNYIDACAGFRKSVWSALGGYDENMPVMGFEDWDLWLRMGVIGCQFQYVDAIFFDYRVRDNSMLSDAWEQRPLLLDYIFNKKELNYLLTFRNCLIENQKLKEEPAVSAIFEQLFKKIKRNLKF</sequence>
<dbReference type="InterPro" id="IPR001173">
    <property type="entry name" value="Glyco_trans_2-like"/>
</dbReference>
<comment type="caution">
    <text evidence="2">The sequence shown here is derived from an EMBL/GenBank/DDBJ whole genome shotgun (WGS) entry which is preliminary data.</text>
</comment>
<dbReference type="GO" id="GO:0016740">
    <property type="term" value="F:transferase activity"/>
    <property type="evidence" value="ECO:0007669"/>
    <property type="project" value="UniProtKB-KW"/>
</dbReference>
<dbReference type="InterPro" id="IPR050834">
    <property type="entry name" value="Glycosyltransf_2"/>
</dbReference>
<dbReference type="PANTHER" id="PTHR43685:SF2">
    <property type="entry name" value="GLYCOSYLTRANSFERASE 2-LIKE DOMAIN-CONTAINING PROTEIN"/>
    <property type="match status" value="1"/>
</dbReference>
<keyword evidence="3" id="KW-1185">Reference proteome</keyword>
<dbReference type="OrthoDB" id="597270at2"/>
<dbReference type="AlphaFoldDB" id="A0A4R5CH59"/>
<dbReference type="InterPro" id="IPR029044">
    <property type="entry name" value="Nucleotide-diphossugar_trans"/>
</dbReference>
<keyword evidence="2" id="KW-0808">Transferase</keyword>
<evidence type="ECO:0000313" key="3">
    <source>
        <dbReference type="Proteomes" id="UP000295479"/>
    </source>
</evidence>
<protein>
    <submittedName>
        <fullName evidence="2">Glycosyltransferase family 2 protein</fullName>
    </submittedName>
</protein>
<dbReference type="CDD" id="cd00761">
    <property type="entry name" value="Glyco_tranf_GTA_type"/>
    <property type="match status" value="1"/>
</dbReference>